<reference evidence="2" key="1">
    <citation type="journal article" date="2015" name="Nature">
        <title>Complex archaea that bridge the gap between prokaryotes and eukaryotes.</title>
        <authorList>
            <person name="Spang A."/>
            <person name="Saw J.H."/>
            <person name="Jorgensen S.L."/>
            <person name="Zaremba-Niedzwiedzka K."/>
            <person name="Martijn J."/>
            <person name="Lind A.E."/>
            <person name="van Eijk R."/>
            <person name="Schleper C."/>
            <person name="Guy L."/>
            <person name="Ettema T.J."/>
        </authorList>
    </citation>
    <scope>NUCLEOTIDE SEQUENCE</scope>
</reference>
<organism evidence="2">
    <name type="scientific">marine sediment metagenome</name>
    <dbReference type="NCBI Taxonomy" id="412755"/>
    <lineage>
        <taxon>unclassified sequences</taxon>
        <taxon>metagenomes</taxon>
        <taxon>ecological metagenomes</taxon>
    </lineage>
</organism>
<comment type="caution">
    <text evidence="2">The sequence shown here is derived from an EMBL/GenBank/DDBJ whole genome shotgun (WGS) entry which is preliminary data.</text>
</comment>
<dbReference type="AlphaFoldDB" id="A0A0F9U4L9"/>
<keyword evidence="1" id="KW-0812">Transmembrane</keyword>
<dbReference type="Gene3D" id="1.10.3420.10">
    <property type="entry name" value="putative ntp pyrophosphohydrolase like domain"/>
    <property type="match status" value="1"/>
</dbReference>
<proteinExistence type="predicted"/>
<dbReference type="InterPro" id="IPR021130">
    <property type="entry name" value="PRib-ATP_PPHydrolase-like"/>
</dbReference>
<feature type="transmembrane region" description="Helical" evidence="1">
    <location>
        <begin position="59"/>
        <end position="82"/>
    </location>
</feature>
<evidence type="ECO:0000256" key="1">
    <source>
        <dbReference type="SAM" id="Phobius"/>
    </source>
</evidence>
<keyword evidence="1" id="KW-1133">Transmembrane helix</keyword>
<gene>
    <name evidence="2" type="ORF">LCGC14_0252520</name>
</gene>
<name>A0A0F9U4L9_9ZZZZ</name>
<evidence type="ECO:0000313" key="2">
    <source>
        <dbReference type="EMBL" id="KKN88180.1"/>
    </source>
</evidence>
<accession>A0A0F9U4L9</accession>
<dbReference type="Pfam" id="PF01503">
    <property type="entry name" value="PRA-PH"/>
    <property type="match status" value="1"/>
</dbReference>
<dbReference type="CDD" id="cd11530">
    <property type="entry name" value="NTP-PPase_DR2231_like"/>
    <property type="match status" value="1"/>
</dbReference>
<keyword evidence="1" id="KW-0472">Membrane</keyword>
<sequence>MTNFDSIYRMHQHHRLPIETGPTFLSTTDQLFRSGFMREELLEFDAACQRDDLPEAADALIDLVVVAMGTAVMMGLPWHALWADVQRANMSKERVVSERAYGGFDLGKPEGWEPPRSARIIDRAVASGVPAPVYSAGPRIVCLCGSTKFKEAYARWNRHFTLAGFMVLSVGFFSHADEEDVDATTKAELDQLHLHKIDLADEVGVVNVGGYVGSSTQAEIDYARSRGKPVTFLEKETTDADDS</sequence>
<dbReference type="InterPro" id="IPR033653">
    <property type="entry name" value="NTP-PPase_DR2231-like"/>
</dbReference>
<protein>
    <recommendedName>
        <fullName evidence="3">DUF4406 domain-containing protein</fullName>
    </recommendedName>
</protein>
<dbReference type="EMBL" id="LAZR01000131">
    <property type="protein sequence ID" value="KKN88180.1"/>
    <property type="molecule type" value="Genomic_DNA"/>
</dbReference>
<dbReference type="InterPro" id="IPR023292">
    <property type="entry name" value="NTP_PyroPHydrolase-like_dom_sf"/>
</dbReference>
<evidence type="ECO:0008006" key="3">
    <source>
        <dbReference type="Google" id="ProtNLM"/>
    </source>
</evidence>